<dbReference type="EMBL" id="SRLO01000722">
    <property type="protein sequence ID" value="TNN47863.1"/>
    <property type="molecule type" value="Genomic_DNA"/>
</dbReference>
<accession>A0A4Z2G4Q0</accession>
<proteinExistence type="predicted"/>
<name>A0A4Z2G4Q0_9TELE</name>
<keyword evidence="3" id="KW-1185">Reference proteome</keyword>
<gene>
    <name evidence="2" type="primary">PHC2_1</name>
    <name evidence="2" type="ORF">EYF80_041957</name>
</gene>
<protein>
    <submittedName>
        <fullName evidence="2">Polyhomeotic-like protein 2</fullName>
    </submittedName>
</protein>
<comment type="caution">
    <text evidence="2">The sequence shown here is derived from an EMBL/GenBank/DDBJ whole genome shotgun (WGS) entry which is preliminary data.</text>
</comment>
<feature type="region of interest" description="Disordered" evidence="1">
    <location>
        <begin position="54"/>
        <end position="75"/>
    </location>
</feature>
<feature type="region of interest" description="Disordered" evidence="1">
    <location>
        <begin position="293"/>
        <end position="312"/>
    </location>
</feature>
<feature type="region of interest" description="Disordered" evidence="1">
    <location>
        <begin position="110"/>
        <end position="130"/>
    </location>
</feature>
<dbReference type="AlphaFoldDB" id="A0A4Z2G4Q0"/>
<sequence>MIITNGEPSSLSPHHYVQLKKCHSQTGQDAKSTLSHGIKLLLLLLQCLRSSRASLRSEPGSNEKNGVGYQFKENSQRQERLARLRGFHDYGKRGGVARFFTRGVTLGPGGGGAPARSAWTRPIDRRDPSGDDLGIAAETLLCRARGMRKRIPLTNRHAALHGDSVGALLAVARIPDNQEAARGPSAGQTKRSSILLEDRTLPGDGASHPCIASGGPEEIIFTPTATVTAVQSESSTQTSSQNQVQNLAIRGQQGATTSCSQTQTLQALSLKQSPVPIQPASLVKSPSQVTQAFAGGKAGSSDGPFEAGKKGNGAAVPEVRAINMSRSVTALSAQPLIAPDIEKAEVMKRKEMQ</sequence>
<organism evidence="2 3">
    <name type="scientific">Liparis tanakae</name>
    <name type="common">Tanaka's snailfish</name>
    <dbReference type="NCBI Taxonomy" id="230148"/>
    <lineage>
        <taxon>Eukaryota</taxon>
        <taxon>Metazoa</taxon>
        <taxon>Chordata</taxon>
        <taxon>Craniata</taxon>
        <taxon>Vertebrata</taxon>
        <taxon>Euteleostomi</taxon>
        <taxon>Actinopterygii</taxon>
        <taxon>Neopterygii</taxon>
        <taxon>Teleostei</taxon>
        <taxon>Neoteleostei</taxon>
        <taxon>Acanthomorphata</taxon>
        <taxon>Eupercaria</taxon>
        <taxon>Perciformes</taxon>
        <taxon>Cottioidei</taxon>
        <taxon>Cottales</taxon>
        <taxon>Liparidae</taxon>
        <taxon>Liparis</taxon>
    </lineage>
</organism>
<evidence type="ECO:0000313" key="3">
    <source>
        <dbReference type="Proteomes" id="UP000314294"/>
    </source>
</evidence>
<dbReference type="Proteomes" id="UP000314294">
    <property type="component" value="Unassembled WGS sequence"/>
</dbReference>
<evidence type="ECO:0000313" key="2">
    <source>
        <dbReference type="EMBL" id="TNN47863.1"/>
    </source>
</evidence>
<evidence type="ECO:0000256" key="1">
    <source>
        <dbReference type="SAM" id="MobiDB-lite"/>
    </source>
</evidence>
<reference evidence="2 3" key="1">
    <citation type="submission" date="2019-03" db="EMBL/GenBank/DDBJ databases">
        <title>First draft genome of Liparis tanakae, snailfish: a comprehensive survey of snailfish specific genes.</title>
        <authorList>
            <person name="Kim W."/>
            <person name="Song I."/>
            <person name="Jeong J.-H."/>
            <person name="Kim D."/>
            <person name="Kim S."/>
            <person name="Ryu S."/>
            <person name="Song J.Y."/>
            <person name="Lee S.K."/>
        </authorList>
    </citation>
    <scope>NUCLEOTIDE SEQUENCE [LARGE SCALE GENOMIC DNA]</scope>
    <source>
        <tissue evidence="2">Muscle</tissue>
    </source>
</reference>